<dbReference type="Pfam" id="PF00361">
    <property type="entry name" value="Proton_antipo_M"/>
    <property type="match status" value="1"/>
</dbReference>
<dbReference type="InterPro" id="IPR000260">
    <property type="entry name" value="NADH4_N"/>
</dbReference>
<name>D1YTN8_9TELE</name>
<evidence type="ECO:0000256" key="12">
    <source>
        <dbReference type="ARBA" id="ARBA00023075"/>
    </source>
</evidence>
<evidence type="ECO:0000256" key="13">
    <source>
        <dbReference type="ARBA" id="ARBA00023128"/>
    </source>
</evidence>
<evidence type="ECO:0000256" key="7">
    <source>
        <dbReference type="ARBA" id="ARBA00022692"/>
    </source>
</evidence>
<evidence type="ECO:0000259" key="18">
    <source>
        <dbReference type="Pfam" id="PF01059"/>
    </source>
</evidence>
<evidence type="ECO:0000256" key="4">
    <source>
        <dbReference type="ARBA" id="ARBA00021006"/>
    </source>
</evidence>
<reference evidence="19" key="1">
    <citation type="submission" date="2008-08" db="EMBL/GenBank/DDBJ databases">
        <authorList>
            <person name="Inoue J."/>
            <person name="Miya M."/>
            <person name="Aoyama J."/>
            <person name="Tsukamoto K."/>
            <person name="Nishida M."/>
        </authorList>
    </citation>
    <scope>NUCLEOTIDE SEQUENCE</scope>
    <source>
        <tissue evidence="19">Muscle</tissue>
    </source>
</reference>
<comment type="function">
    <text evidence="16">Core subunit of the mitochondrial membrane respiratory chain NADH dehydrogenase (Complex I) which catalyzes electron transfer from NADH through the respiratory chain, using ubiquinone as an electron acceptor. Essential for the catalytic activity and assembly of complex I.</text>
</comment>
<dbReference type="GeneID" id="8673105"/>
<protein>
    <recommendedName>
        <fullName evidence="4 16">NADH-ubiquinone oxidoreductase chain 4</fullName>
        <ecNumber evidence="3 16">7.1.1.2</ecNumber>
    </recommendedName>
</protein>
<dbReference type="RefSeq" id="YP_003345095.1">
    <property type="nucleotide sequence ID" value="NC_013608.1"/>
</dbReference>
<feature type="transmembrane region" description="Helical" evidence="16">
    <location>
        <begin position="390"/>
        <end position="413"/>
    </location>
</feature>
<dbReference type="GO" id="GO:0003954">
    <property type="term" value="F:NADH dehydrogenase activity"/>
    <property type="evidence" value="ECO:0007669"/>
    <property type="project" value="TreeGrafter"/>
</dbReference>
<evidence type="ECO:0000256" key="11">
    <source>
        <dbReference type="ARBA" id="ARBA00023027"/>
    </source>
</evidence>
<feature type="transmembrane region" description="Helical" evidence="16">
    <location>
        <begin position="149"/>
        <end position="168"/>
    </location>
</feature>
<feature type="transmembrane region" description="Helical" evidence="16">
    <location>
        <begin position="196"/>
        <end position="217"/>
    </location>
</feature>
<organism evidence="19">
    <name type="scientific">Nessorhamphus ingolfianus</name>
    <name type="common">duckbill oceanic eel</name>
    <dbReference type="NCBI Taxonomy" id="189506"/>
    <lineage>
        <taxon>Eukaryota</taxon>
        <taxon>Metazoa</taxon>
        <taxon>Chordata</taxon>
        <taxon>Craniata</taxon>
        <taxon>Vertebrata</taxon>
        <taxon>Euteleostomi</taxon>
        <taxon>Actinopterygii</taxon>
        <taxon>Neopterygii</taxon>
        <taxon>Teleostei</taxon>
        <taxon>Anguilliformes</taxon>
        <taxon>Derichthyidae</taxon>
        <taxon>Nessorhamphus</taxon>
    </lineage>
</organism>
<evidence type="ECO:0000256" key="2">
    <source>
        <dbReference type="ARBA" id="ARBA00009025"/>
    </source>
</evidence>
<feature type="transmembrane region" description="Helical" evidence="16">
    <location>
        <begin position="21"/>
        <end position="42"/>
    </location>
</feature>
<dbReference type="CTD" id="4538"/>
<keyword evidence="13 16" id="KW-0496">Mitochondrion</keyword>
<dbReference type="GO" id="GO:0008137">
    <property type="term" value="F:NADH dehydrogenase (ubiquinone) activity"/>
    <property type="evidence" value="ECO:0007669"/>
    <property type="project" value="UniProtKB-UniRule"/>
</dbReference>
<keyword evidence="10 16" id="KW-1133">Transmembrane helix</keyword>
<dbReference type="GO" id="GO:0042773">
    <property type="term" value="P:ATP synthesis coupled electron transport"/>
    <property type="evidence" value="ECO:0007669"/>
    <property type="project" value="InterPro"/>
</dbReference>
<feature type="domain" description="NADH:ubiquinone oxidoreductase chain 4 N-terminal" evidence="18">
    <location>
        <begin position="1"/>
        <end position="110"/>
    </location>
</feature>
<proteinExistence type="inferred from homology"/>
<dbReference type="InterPro" id="IPR001750">
    <property type="entry name" value="ND/Mrp_TM"/>
</dbReference>
<keyword evidence="14 16" id="KW-0472">Membrane</keyword>
<feature type="transmembrane region" description="Helical" evidence="16">
    <location>
        <begin position="62"/>
        <end position="81"/>
    </location>
</feature>
<comment type="catalytic activity">
    <reaction evidence="15 16">
        <text>a ubiquinone + NADH + 5 H(+)(in) = a ubiquinol + NAD(+) + 4 H(+)(out)</text>
        <dbReference type="Rhea" id="RHEA:29091"/>
        <dbReference type="Rhea" id="RHEA-COMP:9565"/>
        <dbReference type="Rhea" id="RHEA-COMP:9566"/>
        <dbReference type="ChEBI" id="CHEBI:15378"/>
        <dbReference type="ChEBI" id="CHEBI:16389"/>
        <dbReference type="ChEBI" id="CHEBI:17976"/>
        <dbReference type="ChEBI" id="CHEBI:57540"/>
        <dbReference type="ChEBI" id="CHEBI:57945"/>
        <dbReference type="EC" id="7.1.1.2"/>
    </reaction>
</comment>
<gene>
    <name evidence="19" type="primary">ND4</name>
</gene>
<evidence type="ECO:0000256" key="14">
    <source>
        <dbReference type="ARBA" id="ARBA00023136"/>
    </source>
</evidence>
<accession>D1YTN8</accession>
<dbReference type="InterPro" id="IPR010227">
    <property type="entry name" value="NADH_Q_OxRdtase_chainM/4"/>
</dbReference>
<feature type="transmembrane region" description="Helical" evidence="16">
    <location>
        <begin position="310"/>
        <end position="331"/>
    </location>
</feature>
<feature type="transmembrane region" description="Helical" evidence="16">
    <location>
        <begin position="224"/>
        <end position="243"/>
    </location>
</feature>
<evidence type="ECO:0000256" key="9">
    <source>
        <dbReference type="ARBA" id="ARBA00022982"/>
    </source>
</evidence>
<feature type="transmembrane region" description="Helical" evidence="16">
    <location>
        <begin position="93"/>
        <end position="111"/>
    </location>
</feature>
<geneLocation type="mitochondrion" evidence="19"/>
<evidence type="ECO:0000313" key="19">
    <source>
        <dbReference type="EMBL" id="BAI53272.1"/>
    </source>
</evidence>
<dbReference type="InterPro" id="IPR003918">
    <property type="entry name" value="NADH_UbQ_OxRdtase"/>
</dbReference>
<evidence type="ECO:0000256" key="15">
    <source>
        <dbReference type="ARBA" id="ARBA00049551"/>
    </source>
</evidence>
<evidence type="ECO:0000256" key="16">
    <source>
        <dbReference type="RuleBase" id="RU003297"/>
    </source>
</evidence>
<keyword evidence="11 16" id="KW-0520">NAD</keyword>
<dbReference type="PRINTS" id="PR01437">
    <property type="entry name" value="NUOXDRDTASE4"/>
</dbReference>
<dbReference type="AlphaFoldDB" id="D1YTN8"/>
<dbReference type="PANTHER" id="PTHR43507">
    <property type="entry name" value="NADH-UBIQUINONE OXIDOREDUCTASE CHAIN 4"/>
    <property type="match status" value="1"/>
</dbReference>
<keyword evidence="7 16" id="KW-0812">Transmembrane</keyword>
<evidence type="ECO:0000256" key="6">
    <source>
        <dbReference type="ARBA" id="ARBA00022660"/>
    </source>
</evidence>
<evidence type="ECO:0000256" key="1">
    <source>
        <dbReference type="ARBA" id="ARBA00004225"/>
    </source>
</evidence>
<evidence type="ECO:0000256" key="8">
    <source>
        <dbReference type="ARBA" id="ARBA00022967"/>
    </source>
</evidence>
<evidence type="ECO:0000256" key="5">
    <source>
        <dbReference type="ARBA" id="ARBA00022448"/>
    </source>
</evidence>
<comment type="subcellular location">
    <subcellularLocation>
        <location evidence="1 16">Mitochondrion membrane</location>
        <topology evidence="1 16">Multi-pass membrane protein</topology>
    </subcellularLocation>
</comment>
<feature type="transmembrane region" description="Helical" evidence="16">
    <location>
        <begin position="117"/>
        <end position="137"/>
    </location>
</feature>
<keyword evidence="9 16" id="KW-0249">Electron transport</keyword>
<evidence type="ECO:0000256" key="3">
    <source>
        <dbReference type="ARBA" id="ARBA00012944"/>
    </source>
</evidence>
<sequence>MLKLLVPTIMLIPTTWLINKKWLWTTTTYQSLIIATISLTWLKWDSETGWSTSNLYLATDPLSTPLLVLSCWLLPLMILASQNHMILEPINRQRSYITLLVILQILLTMAFSATEIIMFYIMFEATLIPTLIIITRWGNQAERLNAGTYFLFYTLAGSLPLLVALLTLQKDLGTLSMLTIQYTKPIPLSSWGDKTWWAGCLLAFLVKMPLYGVHLWLPKAHVEAPVAGSMVLAAVLLKLGGYGMMRMMTMLNPLTKELMYPFIILALWGIIMTGSICLRQTDLKSMIAYSSVSHMGLVAGGILIQTPWGFTGAIILMIAHGLTSSALFCLANTNYERTHSRTLLLARGLQMVLPLMAAWWFIANLANLALPPLPNLMGELMIITSLFNWSHWSILLTGLGTLITAGYSLYMFLTTQRGPTPNHIIGLEPSHTREHLLIIMHLSPVLLLVFKPELMWGWCL</sequence>
<dbReference type="GO" id="GO:0048039">
    <property type="term" value="F:ubiquinone binding"/>
    <property type="evidence" value="ECO:0007669"/>
    <property type="project" value="TreeGrafter"/>
</dbReference>
<dbReference type="GO" id="GO:0015990">
    <property type="term" value="P:electron transport coupled proton transport"/>
    <property type="evidence" value="ECO:0007669"/>
    <property type="project" value="TreeGrafter"/>
</dbReference>
<dbReference type="EMBL" id="AP010850">
    <property type="protein sequence ID" value="BAI53272.1"/>
    <property type="molecule type" value="Genomic_DNA"/>
</dbReference>
<dbReference type="NCBIfam" id="TIGR01972">
    <property type="entry name" value="NDH_I_M"/>
    <property type="match status" value="1"/>
</dbReference>
<feature type="transmembrane region" description="Helical" evidence="16">
    <location>
        <begin position="258"/>
        <end position="279"/>
    </location>
</feature>
<dbReference type="PANTHER" id="PTHR43507:SF20">
    <property type="entry name" value="NADH-UBIQUINONE OXIDOREDUCTASE CHAIN 4"/>
    <property type="match status" value="1"/>
</dbReference>
<dbReference type="EC" id="7.1.1.2" evidence="3 16"/>
<keyword evidence="8" id="KW-1278">Translocase</keyword>
<comment type="similarity">
    <text evidence="2 16">Belongs to the complex I subunit 4 family.</text>
</comment>
<reference evidence="19" key="2">
    <citation type="journal article" date="2010" name="Biol. Lett.">
        <title>Deep-ocean origin of the freshwater eels.</title>
        <authorList>
            <person name="Inoue J.G."/>
            <person name="Miya M."/>
            <person name="Miller M.J."/>
            <person name="Sado T."/>
            <person name="Hanel R."/>
            <person name="Hatooka K."/>
            <person name="Aoyama J."/>
            <person name="Minegishi Y."/>
            <person name="Nishida M."/>
            <person name="Tsukamoto K."/>
        </authorList>
    </citation>
    <scope>NUCLEOTIDE SEQUENCE</scope>
    <source>
        <tissue evidence="19">Muscle</tissue>
    </source>
</reference>
<feature type="transmembrane region" description="Helical" evidence="16">
    <location>
        <begin position="286"/>
        <end position="304"/>
    </location>
</feature>
<dbReference type="GO" id="GO:0031966">
    <property type="term" value="C:mitochondrial membrane"/>
    <property type="evidence" value="ECO:0007669"/>
    <property type="project" value="UniProtKB-SubCell"/>
</dbReference>
<keyword evidence="6 16" id="KW-0679">Respiratory chain</keyword>
<feature type="domain" description="NADH:quinone oxidoreductase/Mrp antiporter transmembrane" evidence="17">
    <location>
        <begin position="113"/>
        <end position="404"/>
    </location>
</feature>
<dbReference type="Pfam" id="PF01059">
    <property type="entry name" value="Oxidored_q5_N"/>
    <property type="match status" value="1"/>
</dbReference>
<keyword evidence="12 16" id="KW-0830">Ubiquinone</keyword>
<evidence type="ECO:0000259" key="17">
    <source>
        <dbReference type="Pfam" id="PF00361"/>
    </source>
</evidence>
<evidence type="ECO:0000256" key="10">
    <source>
        <dbReference type="ARBA" id="ARBA00022989"/>
    </source>
</evidence>
<keyword evidence="5 16" id="KW-0813">Transport</keyword>